<dbReference type="AlphaFoldDB" id="A0A9E2BI30"/>
<dbReference type="PANTHER" id="PTHR11803">
    <property type="entry name" value="2-IMINOBUTANOATE/2-IMINOPROPANOATE DEAMINASE RIDA"/>
    <property type="match status" value="1"/>
</dbReference>
<dbReference type="InterPro" id="IPR006056">
    <property type="entry name" value="RidA"/>
</dbReference>
<dbReference type="GO" id="GO:0005829">
    <property type="term" value="C:cytosol"/>
    <property type="evidence" value="ECO:0007669"/>
    <property type="project" value="TreeGrafter"/>
</dbReference>
<proteinExistence type="inferred from homology"/>
<dbReference type="FunFam" id="3.30.1330.40:FF:000001">
    <property type="entry name" value="L-PSP family endoribonuclease"/>
    <property type="match status" value="1"/>
</dbReference>
<keyword evidence="2" id="KW-0378">Hydrolase</keyword>
<sequence>MKKLLKSSKAPKAIGPYSPAIEVEGFKKIIFLSGQIPLDPETGEMVGVDIKEQAKRVLLNIQALLEEINLSLENVVKNTVFLTNLQDFSDFNEVYKEFFKEIYPARTTIEVKGLPRGSLIEIESIAVEF</sequence>
<evidence type="ECO:0000313" key="2">
    <source>
        <dbReference type="EMBL" id="MBT9145937.1"/>
    </source>
</evidence>
<reference evidence="2 3" key="1">
    <citation type="journal article" date="2021" name="bioRxiv">
        <title>Unique metabolic strategies in Hadean analogues reveal hints for primordial physiology.</title>
        <authorList>
            <person name="Nobu M.K."/>
            <person name="Nakai R."/>
            <person name="Tamazawa S."/>
            <person name="Mori H."/>
            <person name="Toyoda A."/>
            <person name="Ijiri A."/>
            <person name="Suzuki S."/>
            <person name="Kurokawa K."/>
            <person name="Kamagata Y."/>
            <person name="Tamaki H."/>
        </authorList>
    </citation>
    <scope>NUCLEOTIDE SEQUENCE [LARGE SCALE GENOMIC DNA]</scope>
    <source>
        <strain evidence="2">BS525</strain>
    </source>
</reference>
<dbReference type="GO" id="GO:0120241">
    <property type="term" value="F:2-iminobutanoate/2-iminopropanoate deaminase"/>
    <property type="evidence" value="ECO:0007669"/>
    <property type="project" value="UniProtKB-EC"/>
</dbReference>
<dbReference type="CDD" id="cd00448">
    <property type="entry name" value="YjgF_YER057c_UK114_family"/>
    <property type="match status" value="1"/>
</dbReference>
<dbReference type="Proteomes" id="UP000811545">
    <property type="component" value="Unassembled WGS sequence"/>
</dbReference>
<dbReference type="SUPFAM" id="SSF55298">
    <property type="entry name" value="YjgF-like"/>
    <property type="match status" value="1"/>
</dbReference>
<evidence type="ECO:0000313" key="3">
    <source>
        <dbReference type="Proteomes" id="UP000811545"/>
    </source>
</evidence>
<dbReference type="Pfam" id="PF01042">
    <property type="entry name" value="Ribonuc_L-PSP"/>
    <property type="match status" value="1"/>
</dbReference>
<dbReference type="PANTHER" id="PTHR11803:SF39">
    <property type="entry name" value="2-IMINOBUTANOATE_2-IMINOPROPANOATE DEAMINASE"/>
    <property type="match status" value="1"/>
</dbReference>
<evidence type="ECO:0000256" key="1">
    <source>
        <dbReference type="ARBA" id="ARBA00010552"/>
    </source>
</evidence>
<dbReference type="EC" id="3.5.99.10" evidence="2"/>
<protein>
    <submittedName>
        <fullName evidence="2">2-iminobutanoate/2-iminopropanoate deaminase</fullName>
        <ecNumber evidence="2">3.5.99.10</ecNumber>
    </submittedName>
</protein>
<dbReference type="NCBIfam" id="TIGR00004">
    <property type="entry name" value="Rid family detoxifying hydrolase"/>
    <property type="match status" value="1"/>
</dbReference>
<name>A0A9E2BI30_PSYF1</name>
<organism evidence="2 3">
    <name type="scientific">Psychracetigena formicireducens</name>
    <dbReference type="NCBI Taxonomy" id="2986056"/>
    <lineage>
        <taxon>Bacteria</taxon>
        <taxon>Bacillati</taxon>
        <taxon>Candidatus Lithacetigenota</taxon>
        <taxon>Candidatus Psychracetigena</taxon>
    </lineage>
</organism>
<dbReference type="InterPro" id="IPR006175">
    <property type="entry name" value="YjgF/YER057c/UK114"/>
</dbReference>
<comment type="caution">
    <text evidence="2">The sequence shown here is derived from an EMBL/GenBank/DDBJ whole genome shotgun (WGS) entry which is preliminary data.</text>
</comment>
<dbReference type="Gene3D" id="3.30.1330.40">
    <property type="entry name" value="RutC-like"/>
    <property type="match status" value="1"/>
</dbReference>
<comment type="similarity">
    <text evidence="1">Belongs to the RutC family.</text>
</comment>
<dbReference type="EMBL" id="QLTW01000235">
    <property type="protein sequence ID" value="MBT9145937.1"/>
    <property type="molecule type" value="Genomic_DNA"/>
</dbReference>
<dbReference type="InterPro" id="IPR035959">
    <property type="entry name" value="RutC-like_sf"/>
</dbReference>
<accession>A0A9E2BI30</accession>
<gene>
    <name evidence="2" type="primary">yabJ_2</name>
    <name evidence="2" type="ORF">DDT42_01815</name>
</gene>